<dbReference type="SUPFAM" id="SSF161098">
    <property type="entry name" value="MetI-like"/>
    <property type="match status" value="1"/>
</dbReference>
<dbReference type="EMBL" id="LN831776">
    <property type="protein sequence ID" value="CQR54623.1"/>
    <property type="molecule type" value="Genomic_DNA"/>
</dbReference>
<dbReference type="AlphaFoldDB" id="A0A0E3WH40"/>
<comment type="subcellular location">
    <subcellularLocation>
        <location evidence="1">Cell membrane</location>
        <topology evidence="1">Multi-pass membrane protein</topology>
    </subcellularLocation>
</comment>
<proteinExistence type="predicted"/>
<evidence type="ECO:0000313" key="8">
    <source>
        <dbReference type="EMBL" id="CQR54623.1"/>
    </source>
</evidence>
<dbReference type="Proteomes" id="UP000033163">
    <property type="component" value="Chromosome I"/>
</dbReference>
<dbReference type="PANTHER" id="PTHR43744">
    <property type="entry name" value="ABC TRANSPORTER PERMEASE PROTEIN MG189-RELATED-RELATED"/>
    <property type="match status" value="1"/>
</dbReference>
<evidence type="ECO:0000256" key="6">
    <source>
        <dbReference type="ARBA" id="ARBA00023136"/>
    </source>
</evidence>
<dbReference type="InterPro" id="IPR035906">
    <property type="entry name" value="MetI-like_sf"/>
</dbReference>
<evidence type="ECO:0000313" key="9">
    <source>
        <dbReference type="Proteomes" id="UP000033163"/>
    </source>
</evidence>
<dbReference type="Gene3D" id="1.10.3720.10">
    <property type="entry name" value="MetI-like"/>
    <property type="match status" value="1"/>
</dbReference>
<dbReference type="PATRIC" id="fig|1073571.4.peg.2345"/>
<gene>
    <name evidence="8" type="ORF">PRIO_2214</name>
</gene>
<name>A0A0E3WH40_9BACL</name>
<evidence type="ECO:0000256" key="1">
    <source>
        <dbReference type="ARBA" id="ARBA00004651"/>
    </source>
</evidence>
<dbReference type="GO" id="GO:0005886">
    <property type="term" value="C:plasma membrane"/>
    <property type="evidence" value="ECO:0007669"/>
    <property type="project" value="UniProtKB-SubCell"/>
</dbReference>
<keyword evidence="5 7" id="KW-1133">Transmembrane helix</keyword>
<dbReference type="RefSeq" id="WP_020426725.1">
    <property type="nucleotide sequence ID" value="NZ_AGBD01000213.1"/>
</dbReference>
<sequence>MVQKLLGKTILWIFLLVSAAITLFPIAVVIFGSLKTNLELTTGATILPAAWEFGNYATAWKTANFSRFTWNSIFVSTMTTAGSLLVSAMAAYAVDRVSKSTKPPEDTKIRTVIEAAVRHFDLP</sequence>
<evidence type="ECO:0000256" key="7">
    <source>
        <dbReference type="SAM" id="Phobius"/>
    </source>
</evidence>
<feature type="transmembrane region" description="Helical" evidence="7">
    <location>
        <begin position="73"/>
        <end position="94"/>
    </location>
</feature>
<evidence type="ECO:0000256" key="5">
    <source>
        <dbReference type="ARBA" id="ARBA00022989"/>
    </source>
</evidence>
<accession>A0A0E3WH40</accession>
<organism evidence="8 9">
    <name type="scientific">Paenibacillus riograndensis SBR5</name>
    <dbReference type="NCBI Taxonomy" id="1073571"/>
    <lineage>
        <taxon>Bacteria</taxon>
        <taxon>Bacillati</taxon>
        <taxon>Bacillota</taxon>
        <taxon>Bacilli</taxon>
        <taxon>Bacillales</taxon>
        <taxon>Paenibacillaceae</taxon>
        <taxon>Paenibacillus</taxon>
        <taxon>Paenibacillus sonchi group</taxon>
    </lineage>
</organism>
<dbReference type="PANTHER" id="PTHR43744:SF12">
    <property type="entry name" value="ABC TRANSPORTER PERMEASE PROTEIN MG189-RELATED"/>
    <property type="match status" value="1"/>
</dbReference>
<keyword evidence="2" id="KW-0813">Transport</keyword>
<evidence type="ECO:0000256" key="2">
    <source>
        <dbReference type="ARBA" id="ARBA00022448"/>
    </source>
</evidence>
<evidence type="ECO:0000256" key="3">
    <source>
        <dbReference type="ARBA" id="ARBA00022475"/>
    </source>
</evidence>
<keyword evidence="4 7" id="KW-0812">Transmembrane</keyword>
<reference evidence="9" key="1">
    <citation type="submission" date="2015-03" db="EMBL/GenBank/DDBJ databases">
        <authorList>
            <person name="Wibberg D."/>
        </authorList>
    </citation>
    <scope>NUCLEOTIDE SEQUENCE [LARGE SCALE GENOMIC DNA]</scope>
</reference>
<dbReference type="HOGENOM" id="CLU_2013029_0_0_9"/>
<protein>
    <submittedName>
        <fullName evidence="8">Putative membrane protein</fullName>
    </submittedName>
</protein>
<dbReference type="KEGG" id="pri:PRIO_2214"/>
<keyword evidence="6 7" id="KW-0472">Membrane</keyword>
<evidence type="ECO:0000256" key="4">
    <source>
        <dbReference type="ARBA" id="ARBA00022692"/>
    </source>
</evidence>
<feature type="transmembrane region" description="Helical" evidence="7">
    <location>
        <begin position="12"/>
        <end position="34"/>
    </location>
</feature>
<keyword evidence="3" id="KW-1003">Cell membrane</keyword>